<evidence type="ECO:0000256" key="3">
    <source>
        <dbReference type="SAM" id="SignalP"/>
    </source>
</evidence>
<evidence type="ECO:0000313" key="4">
    <source>
        <dbReference type="EMBL" id="OLP86333.1"/>
    </source>
</evidence>
<feature type="region of interest" description="Disordered" evidence="2">
    <location>
        <begin position="2016"/>
        <end position="2041"/>
    </location>
</feature>
<comment type="caution">
    <text evidence="4">The sequence shown here is derived from an EMBL/GenBank/DDBJ whole genome shotgun (WGS) entry which is preliminary data.</text>
</comment>
<feature type="region of interest" description="Disordered" evidence="2">
    <location>
        <begin position="1910"/>
        <end position="1937"/>
    </location>
</feature>
<dbReference type="Proteomes" id="UP000186817">
    <property type="component" value="Unassembled WGS sequence"/>
</dbReference>
<dbReference type="OrthoDB" id="10330025at2759"/>
<keyword evidence="5" id="KW-1185">Reference proteome</keyword>
<feature type="region of interest" description="Disordered" evidence="2">
    <location>
        <begin position="1539"/>
        <end position="1562"/>
    </location>
</feature>
<keyword evidence="3" id="KW-0732">Signal</keyword>
<evidence type="ECO:0000256" key="1">
    <source>
        <dbReference type="SAM" id="Coils"/>
    </source>
</evidence>
<dbReference type="SUPFAM" id="SSF53098">
    <property type="entry name" value="Ribonuclease H-like"/>
    <property type="match status" value="1"/>
</dbReference>
<evidence type="ECO:0008006" key="6">
    <source>
        <dbReference type="Google" id="ProtNLM"/>
    </source>
</evidence>
<dbReference type="InterPro" id="IPR036397">
    <property type="entry name" value="RNaseH_sf"/>
</dbReference>
<reference evidence="4 5" key="1">
    <citation type="submission" date="2016-02" db="EMBL/GenBank/DDBJ databases">
        <title>Genome analysis of coral dinoflagellate symbionts highlights evolutionary adaptations to a symbiotic lifestyle.</title>
        <authorList>
            <person name="Aranda M."/>
            <person name="Li Y."/>
            <person name="Liew Y.J."/>
            <person name="Baumgarten S."/>
            <person name="Simakov O."/>
            <person name="Wilson M."/>
            <person name="Piel J."/>
            <person name="Ashoor H."/>
            <person name="Bougouffa S."/>
            <person name="Bajic V.B."/>
            <person name="Ryu T."/>
            <person name="Ravasi T."/>
            <person name="Bayer T."/>
            <person name="Micklem G."/>
            <person name="Kim H."/>
            <person name="Bhak J."/>
            <person name="Lajeunesse T.C."/>
            <person name="Voolstra C.R."/>
        </authorList>
    </citation>
    <scope>NUCLEOTIDE SEQUENCE [LARGE SCALE GENOMIC DNA]</scope>
    <source>
        <strain evidence="4 5">CCMP2467</strain>
    </source>
</reference>
<name>A0A1Q9CTV3_SYMMI</name>
<proteinExistence type="predicted"/>
<feature type="region of interest" description="Disordered" evidence="2">
    <location>
        <begin position="786"/>
        <end position="809"/>
    </location>
</feature>
<accession>A0A1Q9CTV3</accession>
<feature type="compositionally biased region" description="Acidic residues" evidence="2">
    <location>
        <begin position="1910"/>
        <end position="1924"/>
    </location>
</feature>
<gene>
    <name evidence="4" type="ORF">AK812_SmicGene32571</name>
</gene>
<feature type="chain" id="PRO_5012186831" description="Copia protein" evidence="3">
    <location>
        <begin position="19"/>
        <end position="2041"/>
    </location>
</feature>
<protein>
    <recommendedName>
        <fullName evidence="6">Copia protein</fullName>
    </recommendedName>
</protein>
<evidence type="ECO:0000256" key="2">
    <source>
        <dbReference type="SAM" id="MobiDB-lite"/>
    </source>
</evidence>
<dbReference type="InterPro" id="IPR012337">
    <property type="entry name" value="RNaseH-like_sf"/>
</dbReference>
<evidence type="ECO:0000313" key="5">
    <source>
        <dbReference type="Proteomes" id="UP000186817"/>
    </source>
</evidence>
<dbReference type="EMBL" id="LSRX01000921">
    <property type="protein sequence ID" value="OLP86333.1"/>
    <property type="molecule type" value="Genomic_DNA"/>
</dbReference>
<dbReference type="GO" id="GO:0003676">
    <property type="term" value="F:nucleic acid binding"/>
    <property type="evidence" value="ECO:0007669"/>
    <property type="project" value="InterPro"/>
</dbReference>
<dbReference type="SUPFAM" id="SSF56399">
    <property type="entry name" value="ADP-ribosylation"/>
    <property type="match status" value="1"/>
</dbReference>
<sequence>MASLRCFWLLFLAAGAIATDLEDSEDSPPICVPLVDSYRHLGVLQTPKGSLTAEIRFRAAQAWAKFSEGRQKIHKAKGISIRRKAFLLRSSVLPKLLYGAGTWPCLRLHEQRALGGTLWSLYRAICGIPATDDQHMQACNILAITGLPSVQVTLHYQRLLYLKLLLKSGPDELWALVRQDVGYLETLREALKWLYSWTHATSTLPDPCVHWKKWALESCRQQVLGALDGLYRALRTLAPRTANTETPPNGCREACIPCQRLFATRVAWAGHAARVHGYRCKAHILARSRLCLGCGKQYASVGRLRRHLITAATCVQRWGAFTPMHPYKEDAGVAHAQTPPVMVPGFFQDARGPDLSVPPEVSSGLFDALSVLEECDESLVWETVSDYIEPLQTLRDTVQFWKDGASESVRIQQTAENILLLLDPELIGEPGLRIVGQRLARVKRMLPKSPIPPREVVSVSNSSLGSEADDARKRWVKEWFHQGLRNVVRQLGAIALQAAISGFWSQVLVNLWNAFFPPPFSKEEALMKLMMEWTEQYVQAAIAAEVKNGIAGMMIDLEDATDELNKCMASLKEEIEKAKKQRQEVEVTSEVQELEEQNEELQDRKVLDPRHETADGVDYGSTRRARSGILIFKETEAAKDRAVRGRQVLYLFDQYFKTKEEVGSLYSVEDLLKVRFVVNDDLSTFLSNWENVISGLGHMPDETTLRDIFLRELRQSKKIKYDLEIYDRAKEGSEQHTYLFLKNSSRRCSPGNASVRTETESLAPMVTSMVRRLRRDLPAPLEEEAVRNHKARQVRDPEAQAEDCPRPDPKDLTRVCQEAKMLAPHARKRGGSSTIMAKKFGDHVTIDNVIAREGEKVALVVEDVYTNFRYVYPASTKDGEQVYESLLHFFQVDDEVGVVHSDNAPELEDATHKFKVRRNTSRPYVDETKRVVEKEIRTILEGTRANLLQAGLLDKMRPLAAQHHAMVLNLSKRFDNAQIPGTERFGENFTGRLVPFGAKVLFRNNPKQNITDASKFAPKGEDGVFLGYHVQPAFIWRQEYLVAPLKGRRDAIENVDFKVVRVNRMELPIGDVVFPLVDSADSDKRPPKLDDQNCYAAGSQRPPDTSSEDWRMMSVAQREADKVREYRDVVADAVSKGPEKNLAKGWKTIESVIDMGPPEPFGRYFGCNHFVETGVKLPRKRLYVPTNRDIEKIGGQADLFSLFQAEAKREAKASQFKGTDTVCQESENEPVGRLQPIASKVLMKVDPANHKARPKVPCPVKIDGVIARIDPELDEIRYGANPGGRSIANLQGLNVGLIDKFQIQFLEDNQATITVVTKGDSEKMRRADRTQNISFGWLKQQFEVKHFNMVNVDTLEQDFSYSALQGLAEQFPTKADCMRSGGFILDHWWKAGLQAGTREQLESDYMDDLMAPSAKVGDEGLARIQPGDSRGRERGVIVVSDSTTIFMAGKRCVQAEATLGRLSAEDTQFLMDNFPFDQFGERVYPMQAEIQQAAEDCPDPWESSFIPPPEEPVTGIRDVAISDEMMRWHYAQQEAITERSKEYASKQKPSRPAKAVATSSSSLAEDTATFDEVLAAIPYRTPDNMTIAGIKKIREAEKATRAEAKAARDPQSGGRKLPLAEDLIGYDWGDDADISDMYGVYDEQFGAHDADDMMIINKTDIPRGHLKQPSKWLDKPGKFLIGVVRGAVGRLPSRNGRWVSLQELLDFVEKQRSCWIGRRWLLSVIAYDNKGRLQMAGSLEDKRSQHVDCGIWPLWIAAIHGHSNKISSVVDDNDIATSWYMNMSRADLGNTAAFQGHQASGKYHNCFAKATLDELGERGSVRANLKFELVLDTNEILEHAWLFETGSEGVLCREPVPGSCILYIRDTEKNVILWTRPDPNAEEEEEITIDARIIPGASPSPEFVIPDASEDEGVEVEVEGEEEPPAPLSGSQDPAEDVDVEVDEADKNGFRSIVERFDNDVEFTLSSVRQDFDREFLRHWESELTDQAFSEIVWIDATLGYSADEWAAEADARNFLKGKDANGKGSGKGRSSGSHPYRRNW</sequence>
<feature type="compositionally biased region" description="Basic and acidic residues" evidence="2">
    <location>
        <begin position="793"/>
        <end position="809"/>
    </location>
</feature>
<dbReference type="Gene3D" id="3.30.420.10">
    <property type="entry name" value="Ribonuclease H-like superfamily/Ribonuclease H"/>
    <property type="match status" value="1"/>
</dbReference>
<feature type="signal peptide" evidence="3">
    <location>
        <begin position="1"/>
        <end position="18"/>
    </location>
</feature>
<feature type="region of interest" description="Disordered" evidence="2">
    <location>
        <begin position="1083"/>
        <end position="1108"/>
    </location>
</feature>
<keyword evidence="1" id="KW-0175">Coiled coil</keyword>
<feature type="coiled-coil region" evidence="1">
    <location>
        <begin position="554"/>
        <end position="604"/>
    </location>
</feature>
<organism evidence="4 5">
    <name type="scientific">Symbiodinium microadriaticum</name>
    <name type="common">Dinoflagellate</name>
    <name type="synonym">Zooxanthella microadriatica</name>
    <dbReference type="NCBI Taxonomy" id="2951"/>
    <lineage>
        <taxon>Eukaryota</taxon>
        <taxon>Sar</taxon>
        <taxon>Alveolata</taxon>
        <taxon>Dinophyceae</taxon>
        <taxon>Suessiales</taxon>
        <taxon>Symbiodiniaceae</taxon>
        <taxon>Symbiodinium</taxon>
    </lineage>
</organism>